<evidence type="ECO:0000313" key="2">
    <source>
        <dbReference type="Proteomes" id="UP000321026"/>
    </source>
</evidence>
<evidence type="ECO:0000313" key="1">
    <source>
        <dbReference type="EMBL" id="TXG75758.1"/>
    </source>
</evidence>
<dbReference type="Proteomes" id="UP000321026">
    <property type="component" value="Unassembled WGS sequence"/>
</dbReference>
<proteinExistence type="predicted"/>
<accession>A0A5C7J3D0</accession>
<name>A0A5C7J3D0_9BACT</name>
<protein>
    <submittedName>
        <fullName evidence="1">Uncharacterized protein</fullName>
    </submittedName>
</protein>
<reference evidence="1 2" key="1">
    <citation type="submission" date="2018-09" db="EMBL/GenBank/DDBJ databases">
        <title>Metagenome Assembled Genomes from an Advanced Water Purification Facility.</title>
        <authorList>
            <person name="Stamps B.W."/>
            <person name="Spear J.R."/>
        </authorList>
    </citation>
    <scope>NUCLEOTIDE SEQUENCE [LARGE SCALE GENOMIC DNA]</scope>
    <source>
        <strain evidence="1">Bin_63_2</strain>
    </source>
</reference>
<dbReference type="EMBL" id="SSDS01000110">
    <property type="protein sequence ID" value="TXG75758.1"/>
    <property type="molecule type" value="Genomic_DNA"/>
</dbReference>
<organism evidence="1 2">
    <name type="scientific">Candidatus Dojkabacteria bacterium</name>
    <dbReference type="NCBI Taxonomy" id="2099670"/>
    <lineage>
        <taxon>Bacteria</taxon>
        <taxon>Candidatus Dojkabacteria</taxon>
    </lineage>
</organism>
<sequence length="139" mass="16610">MEKTQAIVNGVTITLTQEQLDFINQQSAKKSKEERFLELISDIDISRPIVNLVTYPSSLFWGDSNDDRMFEYDWGNECFWVSHYRIWSIFYKEYKMNYDAVEAFMRTMVEEHFKLKGVTCSLGLGLHPDWRKWHLKLKL</sequence>
<comment type="caution">
    <text evidence="1">The sequence shown here is derived from an EMBL/GenBank/DDBJ whole genome shotgun (WGS) entry which is preliminary data.</text>
</comment>
<gene>
    <name evidence="1" type="ORF">E6Q11_06875</name>
</gene>
<dbReference type="AlphaFoldDB" id="A0A5C7J3D0"/>